<evidence type="ECO:0000256" key="5">
    <source>
        <dbReference type="ARBA" id="ARBA00035114"/>
    </source>
</evidence>
<dbReference type="Pfam" id="PF05633">
    <property type="entry name" value="ROH1-like"/>
    <property type="match status" value="2"/>
</dbReference>
<evidence type="ECO:0000256" key="4">
    <source>
        <dbReference type="ARBA" id="ARBA00023136"/>
    </source>
</evidence>
<proteinExistence type="inferred from homology"/>
<evidence type="ECO:0000313" key="8">
    <source>
        <dbReference type="Proteomes" id="UP000245207"/>
    </source>
</evidence>
<evidence type="ECO:0000256" key="3">
    <source>
        <dbReference type="ARBA" id="ARBA00022989"/>
    </source>
</evidence>
<keyword evidence="2" id="KW-0812">Transmembrane</keyword>
<comment type="caution">
    <text evidence="7">The sequence shown here is derived from an EMBL/GenBank/DDBJ whole genome shotgun (WGS) entry which is preliminary data.</text>
</comment>
<gene>
    <name evidence="7" type="ORF">CTI12_AA027970</name>
</gene>
<evidence type="ECO:0008006" key="9">
    <source>
        <dbReference type="Google" id="ProtNLM"/>
    </source>
</evidence>
<comment type="similarity">
    <text evidence="5">Belongs to the ROH1 family.</text>
</comment>
<accession>A0A2U1QEY7</accession>
<keyword evidence="4" id="KW-0472">Membrane</keyword>
<dbReference type="AlphaFoldDB" id="A0A2U1QEY7"/>
<sequence>MSKAVTFLTTINTAAYNQIVQIHSFRSDKKFESDLMTSYMDYSLKVLELCNLMTSSVKEMTERKMLMKLALRLVKSGDVAPEKMKKGKEVLRRCVECTRARGDDERCSRAKVLIGEVSSGACKLPVGEVSNEAGVVRRTLHALGALTVVISNVLVTVLYGQSEIKEHRVTNEFGWANSVNSVQQQIVDQVNAKSLLTEIEDTNRLAVNVCDVIDDVIGNGNEEQRVRLEKVVKEYEETVVRYCDGVDELTNGVNGLFNGVMKTRNGVLDGVRKVTLSWMSKAVTFLTTIHTAAYNQIHSFRSDNKFESDLMTSYMDYSLKVLELCNLMTSSVKEMTERKMLMKLALRLVKSGDVAPEKMKKTKEVLRRCVECTRARGDDERCLRAKVLIGEVSSGACKLPVGEVSNEAGVVRRTLHALGALTVVVSNVLVSVLYGQSEIKEHRVTNEFSWADSVNSVQKQIVDQVNAKSLLTEIEDTNRLAVNVCDVIDDVISNGYEEQRVRLEKVVKEYEETVVRYCDGVDELTNGVNGLFNGVMKTRNGVLDGVRKGRDAASKGPQKRITSPKN</sequence>
<evidence type="ECO:0000256" key="1">
    <source>
        <dbReference type="ARBA" id="ARBA00004167"/>
    </source>
</evidence>
<comment type="subcellular location">
    <subcellularLocation>
        <location evidence="1">Membrane</location>
        <topology evidence="1">Single-pass membrane protein</topology>
    </subcellularLocation>
</comment>
<evidence type="ECO:0000256" key="6">
    <source>
        <dbReference type="SAM" id="MobiDB-lite"/>
    </source>
</evidence>
<dbReference type="EMBL" id="PKPP01000173">
    <property type="protein sequence ID" value="PWA96537.1"/>
    <property type="molecule type" value="Genomic_DNA"/>
</dbReference>
<dbReference type="OrthoDB" id="694709at2759"/>
<organism evidence="7 8">
    <name type="scientific">Artemisia annua</name>
    <name type="common">Sweet wormwood</name>
    <dbReference type="NCBI Taxonomy" id="35608"/>
    <lineage>
        <taxon>Eukaryota</taxon>
        <taxon>Viridiplantae</taxon>
        <taxon>Streptophyta</taxon>
        <taxon>Embryophyta</taxon>
        <taxon>Tracheophyta</taxon>
        <taxon>Spermatophyta</taxon>
        <taxon>Magnoliopsida</taxon>
        <taxon>eudicotyledons</taxon>
        <taxon>Gunneridae</taxon>
        <taxon>Pentapetalae</taxon>
        <taxon>asterids</taxon>
        <taxon>campanulids</taxon>
        <taxon>Asterales</taxon>
        <taxon>Asteraceae</taxon>
        <taxon>Asteroideae</taxon>
        <taxon>Anthemideae</taxon>
        <taxon>Artemisiinae</taxon>
        <taxon>Artemisia</taxon>
    </lineage>
</organism>
<keyword evidence="8" id="KW-1185">Reference proteome</keyword>
<feature type="region of interest" description="Disordered" evidence="6">
    <location>
        <begin position="547"/>
        <end position="566"/>
    </location>
</feature>
<evidence type="ECO:0000313" key="7">
    <source>
        <dbReference type="EMBL" id="PWA96537.1"/>
    </source>
</evidence>
<dbReference type="STRING" id="35608.A0A2U1QEY7"/>
<dbReference type="PANTHER" id="PTHR31509">
    <property type="entry name" value="BPS1-LIKE PROTEIN"/>
    <property type="match status" value="1"/>
</dbReference>
<keyword evidence="3" id="KW-1133">Transmembrane helix</keyword>
<evidence type="ECO:0000256" key="2">
    <source>
        <dbReference type="ARBA" id="ARBA00022692"/>
    </source>
</evidence>
<protein>
    <recommendedName>
        <fullName evidence="9">BYPASS-related protein</fullName>
    </recommendedName>
</protein>
<reference evidence="7 8" key="1">
    <citation type="journal article" date="2018" name="Mol. Plant">
        <title>The genome of Artemisia annua provides insight into the evolution of Asteraceae family and artemisinin biosynthesis.</title>
        <authorList>
            <person name="Shen Q."/>
            <person name="Zhang L."/>
            <person name="Liao Z."/>
            <person name="Wang S."/>
            <person name="Yan T."/>
            <person name="Shi P."/>
            <person name="Liu M."/>
            <person name="Fu X."/>
            <person name="Pan Q."/>
            <person name="Wang Y."/>
            <person name="Lv Z."/>
            <person name="Lu X."/>
            <person name="Zhang F."/>
            <person name="Jiang W."/>
            <person name="Ma Y."/>
            <person name="Chen M."/>
            <person name="Hao X."/>
            <person name="Li L."/>
            <person name="Tang Y."/>
            <person name="Lv G."/>
            <person name="Zhou Y."/>
            <person name="Sun X."/>
            <person name="Brodelius P.E."/>
            <person name="Rose J.K.C."/>
            <person name="Tang K."/>
        </authorList>
    </citation>
    <scope>NUCLEOTIDE SEQUENCE [LARGE SCALE GENOMIC DNA]</scope>
    <source>
        <strain evidence="8">cv. Huhao1</strain>
        <tissue evidence="7">Leaf</tissue>
    </source>
</reference>
<dbReference type="Proteomes" id="UP000245207">
    <property type="component" value="Unassembled WGS sequence"/>
</dbReference>
<dbReference type="InterPro" id="IPR008511">
    <property type="entry name" value="ROH1-like"/>
</dbReference>
<name>A0A2U1QEY7_ARTAN</name>
<dbReference type="GO" id="GO:0016020">
    <property type="term" value="C:membrane"/>
    <property type="evidence" value="ECO:0007669"/>
    <property type="project" value="UniProtKB-SubCell"/>
</dbReference>